<dbReference type="Pfam" id="PF00146">
    <property type="entry name" value="NADHdh"/>
    <property type="match status" value="1"/>
</dbReference>
<keyword evidence="2 5" id="KW-0812">Transmembrane</keyword>
<gene>
    <name evidence="6" type="primary">hycD</name>
    <name evidence="6" type="ORF">NCTC8333_01307</name>
</gene>
<evidence type="ECO:0000256" key="3">
    <source>
        <dbReference type="ARBA" id="ARBA00022989"/>
    </source>
</evidence>
<feature type="transmembrane region" description="Helical" evidence="5">
    <location>
        <begin position="97"/>
        <end position="119"/>
    </location>
</feature>
<feature type="transmembrane region" description="Helical" evidence="5">
    <location>
        <begin position="248"/>
        <end position="273"/>
    </location>
</feature>
<keyword evidence="4 5" id="KW-0472">Membrane</keyword>
<dbReference type="GO" id="GO:0005886">
    <property type="term" value="C:plasma membrane"/>
    <property type="evidence" value="ECO:0007669"/>
    <property type="project" value="TreeGrafter"/>
</dbReference>
<evidence type="ECO:0000256" key="4">
    <source>
        <dbReference type="ARBA" id="ARBA00023136"/>
    </source>
</evidence>
<feature type="transmembrane region" description="Helical" evidence="5">
    <location>
        <begin position="224"/>
        <end position="242"/>
    </location>
</feature>
<evidence type="ECO:0000256" key="1">
    <source>
        <dbReference type="ARBA" id="ARBA00004141"/>
    </source>
</evidence>
<dbReference type="PANTHER" id="PTHR43359">
    <property type="entry name" value="FORMATE HYDROGENLYASE SUBUNIT 4"/>
    <property type="match status" value="1"/>
</dbReference>
<organism evidence="6 7">
    <name type="scientific">Escherichia coli</name>
    <dbReference type="NCBI Taxonomy" id="562"/>
    <lineage>
        <taxon>Bacteria</taxon>
        <taxon>Pseudomonadati</taxon>
        <taxon>Pseudomonadota</taxon>
        <taxon>Gammaproteobacteria</taxon>
        <taxon>Enterobacterales</taxon>
        <taxon>Enterobacteriaceae</taxon>
        <taxon>Escherichia</taxon>
    </lineage>
</organism>
<proteinExistence type="predicted"/>
<feature type="transmembrane region" description="Helical" evidence="5">
    <location>
        <begin position="169"/>
        <end position="188"/>
    </location>
</feature>
<sequence length="309" mass="33316">MSVLYPLIQALVLFAVAPLLSGITRVARARLHNRRGPGVLQEYRDIIKLLGRQSVGPDASGWVFRLTPYVMVGVMLTIATALPVVTVGSPLPQLGDLITLLYLFAIARFFFAISGLDTGSPFTAIGASREAMLGVLVEPMLLLGLWVAAQVAGSTNISNITDTVYHWPLSQSIPLVLALCACAFATFIEMGKLPFDLAEAEQELQEGPLSEYSGSGFGVMKWGISLKQLVVLQMFVGVFIPWGQMETFTAGGLLLALVIAIVKLVVGVLVIALFENSMARLRLDITPRITWAGFGFAFFSVRLLAGGRD</sequence>
<dbReference type="InterPro" id="IPR001694">
    <property type="entry name" value="NADH_UbQ_OxRdtase_su1/FPO"/>
</dbReference>
<dbReference type="InterPro" id="IPR018086">
    <property type="entry name" value="NADH_UbQ_OxRdtase_su1_CS"/>
</dbReference>
<dbReference type="AlphaFoldDB" id="A0AAX2K6D9"/>
<reference evidence="6 7" key="1">
    <citation type="submission" date="2018-06" db="EMBL/GenBank/DDBJ databases">
        <authorList>
            <consortium name="Pathogen Informatics"/>
            <person name="Doyle S."/>
        </authorList>
    </citation>
    <scope>NUCLEOTIDE SEQUENCE [LARGE SCALE GENOMIC DNA]</scope>
    <source>
        <strain evidence="6 7">NCTC8333</strain>
    </source>
</reference>
<protein>
    <submittedName>
        <fullName evidence="6">Formate hydrogenlyase subunit 4</fullName>
    </submittedName>
</protein>
<dbReference type="EMBL" id="UGFE01000002">
    <property type="protein sequence ID" value="STM22433.1"/>
    <property type="molecule type" value="Genomic_DNA"/>
</dbReference>
<dbReference type="Proteomes" id="UP000254718">
    <property type="component" value="Unassembled WGS sequence"/>
</dbReference>
<accession>A0AAX2K6D9</accession>
<dbReference type="InterPro" id="IPR052561">
    <property type="entry name" value="ComplexI_Subunit1"/>
</dbReference>
<feature type="transmembrane region" description="Helical" evidence="5">
    <location>
        <begin position="6"/>
        <end position="27"/>
    </location>
</feature>
<feature type="transmembrane region" description="Helical" evidence="5">
    <location>
        <begin position="131"/>
        <end position="149"/>
    </location>
</feature>
<evidence type="ECO:0000313" key="7">
    <source>
        <dbReference type="Proteomes" id="UP000254718"/>
    </source>
</evidence>
<dbReference type="PROSITE" id="PS00668">
    <property type="entry name" value="COMPLEX1_ND1_2"/>
    <property type="match status" value="1"/>
</dbReference>
<evidence type="ECO:0000313" key="6">
    <source>
        <dbReference type="EMBL" id="STM22433.1"/>
    </source>
</evidence>
<dbReference type="PROSITE" id="PS00667">
    <property type="entry name" value="COMPLEX1_ND1_1"/>
    <property type="match status" value="1"/>
</dbReference>
<evidence type="ECO:0000256" key="5">
    <source>
        <dbReference type="SAM" id="Phobius"/>
    </source>
</evidence>
<comment type="caution">
    <text evidence="6">The sequence shown here is derived from an EMBL/GenBank/DDBJ whole genome shotgun (WGS) entry which is preliminary data.</text>
</comment>
<name>A0AAX2K6D9_ECOLX</name>
<evidence type="ECO:0000256" key="2">
    <source>
        <dbReference type="ARBA" id="ARBA00022692"/>
    </source>
</evidence>
<comment type="subcellular location">
    <subcellularLocation>
        <location evidence="1">Membrane</location>
        <topology evidence="1">Multi-pass membrane protein</topology>
    </subcellularLocation>
</comment>
<feature type="transmembrane region" description="Helical" evidence="5">
    <location>
        <begin position="62"/>
        <end position="85"/>
    </location>
</feature>
<feature type="transmembrane region" description="Helical" evidence="5">
    <location>
        <begin position="285"/>
        <end position="305"/>
    </location>
</feature>
<dbReference type="PANTHER" id="PTHR43359:SF1">
    <property type="entry name" value="FORMATE HYDROGENLYASE SUBUNIT 4-RELATED"/>
    <property type="match status" value="1"/>
</dbReference>
<keyword evidence="3 5" id="KW-1133">Transmembrane helix</keyword>